<evidence type="ECO:0000256" key="2">
    <source>
        <dbReference type="ARBA" id="ARBA00022764"/>
    </source>
</evidence>
<dbReference type="AlphaFoldDB" id="A0A0Q3SXY0"/>
<evidence type="ECO:0000313" key="4">
    <source>
        <dbReference type="EMBL" id="KQK30162.1"/>
    </source>
</evidence>
<dbReference type="Proteomes" id="UP000190130">
    <property type="component" value="Unassembled WGS sequence"/>
</dbReference>
<dbReference type="EMBL" id="FUYX01000015">
    <property type="protein sequence ID" value="SKC11462.1"/>
    <property type="molecule type" value="Genomic_DNA"/>
</dbReference>
<evidence type="ECO:0000313" key="5">
    <source>
        <dbReference type="EMBL" id="SKC11462.1"/>
    </source>
</evidence>
<sequence length="328" mass="34817">MTSGKNWVGRLLLTAGLLGAAGAAVAADNKVVLYTAHKSSIVQKMIPLFEAETGIKAEVVQLGSNDVVRRARAEAAAPKADVIWSATGSVLGENADLLVPYAPKDQGAIDERFVSNSAWTPYTTVIYVLMVNSRMVKDADIPKTWAALSDPKWKGKVASARVDNSGSAFQQMTTVLTAGGDKGWENYGKLAKNFVFSDSSGAVPRFVADGEAPLGLTLEDNALEYVAGGAPVKIAYIEDGTTTSPDGVALLKGAPNPETGKRFIDWALSKKTQEALVKEAGRRSVRKDVAAPGDVKPLSELTLVKLKSVEELGGAKAMIERWRQVTGQ</sequence>
<gene>
    <name evidence="4" type="ORF">ARD30_15015</name>
    <name evidence="5" type="ORF">SAMN05660750_04352</name>
</gene>
<dbReference type="InterPro" id="IPR006059">
    <property type="entry name" value="SBP"/>
</dbReference>
<reference evidence="5 7" key="2">
    <citation type="submission" date="2017-02" db="EMBL/GenBank/DDBJ databases">
        <authorList>
            <person name="Peterson S.W."/>
        </authorList>
    </citation>
    <scope>NUCLEOTIDE SEQUENCE [LARGE SCALE GENOMIC DNA]</scope>
    <source>
        <strain evidence="5 7">DSM 9653</strain>
    </source>
</reference>
<name>A0A0Q3SXY0_9HYPH</name>
<dbReference type="RefSeq" id="WP_055728565.1">
    <property type="nucleotide sequence ID" value="NZ_FUYX01000015.1"/>
</dbReference>
<dbReference type="Proteomes" id="UP000051562">
    <property type="component" value="Unassembled WGS sequence"/>
</dbReference>
<evidence type="ECO:0000256" key="1">
    <source>
        <dbReference type="ARBA" id="ARBA00022729"/>
    </source>
</evidence>
<keyword evidence="1 3" id="KW-0732">Signal</keyword>
<evidence type="ECO:0000313" key="6">
    <source>
        <dbReference type="Proteomes" id="UP000051562"/>
    </source>
</evidence>
<dbReference type="Pfam" id="PF13416">
    <property type="entry name" value="SBP_bac_8"/>
    <property type="match status" value="1"/>
</dbReference>
<feature type="chain" id="PRO_5014520646" evidence="3">
    <location>
        <begin position="27"/>
        <end position="328"/>
    </location>
</feature>
<protein>
    <submittedName>
        <fullName evidence="5">Iron(III) transport system substrate-binding protein</fullName>
    </submittedName>
</protein>
<reference evidence="4 6" key="1">
    <citation type="submission" date="2015-10" db="EMBL/GenBank/DDBJ databases">
        <title>Draft genome of Bosea thiooxidans.</title>
        <authorList>
            <person name="Wang X."/>
        </authorList>
    </citation>
    <scope>NUCLEOTIDE SEQUENCE [LARGE SCALE GENOMIC DNA]</scope>
    <source>
        <strain evidence="4 6">CGMCC 9174</strain>
    </source>
</reference>
<organism evidence="4 6">
    <name type="scientific">Bosea thiooxidans</name>
    <dbReference type="NCBI Taxonomy" id="53254"/>
    <lineage>
        <taxon>Bacteria</taxon>
        <taxon>Pseudomonadati</taxon>
        <taxon>Pseudomonadota</taxon>
        <taxon>Alphaproteobacteria</taxon>
        <taxon>Hyphomicrobiales</taxon>
        <taxon>Boseaceae</taxon>
        <taxon>Bosea</taxon>
    </lineage>
</organism>
<evidence type="ECO:0000313" key="7">
    <source>
        <dbReference type="Proteomes" id="UP000190130"/>
    </source>
</evidence>
<proteinExistence type="predicted"/>
<keyword evidence="6" id="KW-1185">Reference proteome</keyword>
<accession>A0A0Q3SXY0</accession>
<dbReference type="SUPFAM" id="SSF53850">
    <property type="entry name" value="Periplasmic binding protein-like II"/>
    <property type="match status" value="1"/>
</dbReference>
<keyword evidence="2" id="KW-0574">Periplasm</keyword>
<dbReference type="InterPro" id="IPR026045">
    <property type="entry name" value="Ferric-bd"/>
</dbReference>
<dbReference type="PIRSF" id="PIRSF002825">
    <property type="entry name" value="CfbpA"/>
    <property type="match status" value="1"/>
</dbReference>
<feature type="signal peptide" evidence="3">
    <location>
        <begin position="1"/>
        <end position="26"/>
    </location>
</feature>
<evidence type="ECO:0000256" key="3">
    <source>
        <dbReference type="SAM" id="SignalP"/>
    </source>
</evidence>
<dbReference type="EMBL" id="LMAR01000042">
    <property type="protein sequence ID" value="KQK30162.1"/>
    <property type="molecule type" value="Genomic_DNA"/>
</dbReference>
<dbReference type="Gene3D" id="3.40.190.10">
    <property type="entry name" value="Periplasmic binding protein-like II"/>
    <property type="match status" value="2"/>
</dbReference>
<dbReference type="STRING" id="53254.SAMN05660750_04352"/>
<dbReference type="PANTHER" id="PTHR30006">
    <property type="entry name" value="THIAMINE-BINDING PERIPLASMIC PROTEIN-RELATED"/>
    <property type="match status" value="1"/>
</dbReference>